<feature type="region of interest" description="Disordered" evidence="4">
    <location>
        <begin position="278"/>
        <end position="305"/>
    </location>
</feature>
<dbReference type="Gene3D" id="1.10.10.10">
    <property type="entry name" value="Winged helix-like DNA-binding domain superfamily/Winged helix DNA-binding domain"/>
    <property type="match status" value="1"/>
</dbReference>
<dbReference type="InterPro" id="IPR023187">
    <property type="entry name" value="Tscrpt_reg_MarR-type_CS"/>
</dbReference>
<dbReference type="SUPFAM" id="SSF46785">
    <property type="entry name" value="Winged helix' DNA-binding domain"/>
    <property type="match status" value="1"/>
</dbReference>
<dbReference type="SMART" id="SM00347">
    <property type="entry name" value="HTH_MARR"/>
    <property type="match status" value="1"/>
</dbReference>
<dbReference type="InterPro" id="IPR036390">
    <property type="entry name" value="WH_DNA-bd_sf"/>
</dbReference>
<dbReference type="InterPro" id="IPR039422">
    <property type="entry name" value="MarR/SlyA-like"/>
</dbReference>
<name>A0ABX9DVZ2_9PSEU</name>
<dbReference type="InterPro" id="IPR001387">
    <property type="entry name" value="Cro/C1-type_HTH"/>
</dbReference>
<evidence type="ECO:0000313" key="8">
    <source>
        <dbReference type="Proteomes" id="UP000248714"/>
    </source>
</evidence>
<feature type="domain" description="HTH marR-type" evidence="6">
    <location>
        <begin position="134"/>
        <end position="275"/>
    </location>
</feature>
<keyword evidence="3" id="KW-0804">Transcription</keyword>
<keyword evidence="2 7" id="KW-0238">DNA-binding</keyword>
<proteinExistence type="predicted"/>
<dbReference type="InterPro" id="IPR036388">
    <property type="entry name" value="WH-like_DNA-bd_sf"/>
</dbReference>
<gene>
    <name evidence="7" type="ORF">C8D87_11472</name>
</gene>
<protein>
    <submittedName>
        <fullName evidence="7">DNA-binding MarR family transcriptional regulator</fullName>
    </submittedName>
</protein>
<sequence length="305" mass="32117">MTHDGKEGRDGEDAALPSLAVKLQLLMDVCRRPDGSRWRGGKDIADDLLARTGVEVTPSQISALIRGAHQNPHAKTRDGLAELFGVPLEYLAAPVSDRIRRITAEVHDDLLRQQRDGTASEHAQDSAAEAGDDAAAADEAMLTTTFVLGVNQQVKAIAAGIAEESGLTPSQAEALLQLANTRRSMTLGEFASACGKPGPTMTRVADALEAQELICQCPLETDRRVRRVTISTKGQELVDRHTRAPAAAVLEALDLEGMDPASRAIAFKVLGALAGLKDGAPTGTQTAPGEVDKDSPGPPDVRGVA</sequence>
<dbReference type="PROSITE" id="PS01117">
    <property type="entry name" value="HTH_MARR_1"/>
    <property type="match status" value="1"/>
</dbReference>
<dbReference type="Gene3D" id="1.10.260.40">
    <property type="entry name" value="lambda repressor-like DNA-binding domains"/>
    <property type="match status" value="1"/>
</dbReference>
<dbReference type="PROSITE" id="PS50995">
    <property type="entry name" value="HTH_MARR_2"/>
    <property type="match status" value="1"/>
</dbReference>
<dbReference type="GO" id="GO:0003677">
    <property type="term" value="F:DNA binding"/>
    <property type="evidence" value="ECO:0007669"/>
    <property type="project" value="UniProtKB-KW"/>
</dbReference>
<dbReference type="PROSITE" id="PS50943">
    <property type="entry name" value="HTH_CROC1"/>
    <property type="match status" value="1"/>
</dbReference>
<evidence type="ECO:0000256" key="3">
    <source>
        <dbReference type="ARBA" id="ARBA00023163"/>
    </source>
</evidence>
<dbReference type="PANTHER" id="PTHR33164:SF64">
    <property type="entry name" value="TRANSCRIPTIONAL REGULATOR SLYA"/>
    <property type="match status" value="1"/>
</dbReference>
<evidence type="ECO:0000256" key="2">
    <source>
        <dbReference type="ARBA" id="ARBA00023125"/>
    </source>
</evidence>
<evidence type="ECO:0000256" key="1">
    <source>
        <dbReference type="ARBA" id="ARBA00023015"/>
    </source>
</evidence>
<reference evidence="7 8" key="1">
    <citation type="submission" date="2018-06" db="EMBL/GenBank/DDBJ databases">
        <title>Genomic Encyclopedia of Type Strains, Phase IV (KMG-IV): sequencing the most valuable type-strain genomes for metagenomic binning, comparative biology and taxonomic classification.</title>
        <authorList>
            <person name="Goeker M."/>
        </authorList>
    </citation>
    <scope>NUCLEOTIDE SEQUENCE [LARGE SCALE GENOMIC DNA]</scope>
    <source>
        <strain evidence="7 8">DSM 45479</strain>
    </source>
</reference>
<dbReference type="Proteomes" id="UP000248714">
    <property type="component" value="Unassembled WGS sequence"/>
</dbReference>
<keyword evidence="1" id="KW-0805">Transcription regulation</keyword>
<comment type="caution">
    <text evidence="7">The sequence shown here is derived from an EMBL/GenBank/DDBJ whole genome shotgun (WGS) entry which is preliminary data.</text>
</comment>
<organism evidence="7 8">
    <name type="scientific">Lentzea atacamensis</name>
    <dbReference type="NCBI Taxonomy" id="531938"/>
    <lineage>
        <taxon>Bacteria</taxon>
        <taxon>Bacillati</taxon>
        <taxon>Actinomycetota</taxon>
        <taxon>Actinomycetes</taxon>
        <taxon>Pseudonocardiales</taxon>
        <taxon>Pseudonocardiaceae</taxon>
        <taxon>Lentzea</taxon>
    </lineage>
</organism>
<evidence type="ECO:0000313" key="7">
    <source>
        <dbReference type="EMBL" id="RAS59460.1"/>
    </source>
</evidence>
<feature type="region of interest" description="Disordered" evidence="4">
    <location>
        <begin position="114"/>
        <end position="134"/>
    </location>
</feature>
<keyword evidence="8" id="KW-1185">Reference proteome</keyword>
<dbReference type="Pfam" id="PF12802">
    <property type="entry name" value="MarR_2"/>
    <property type="match status" value="1"/>
</dbReference>
<dbReference type="InterPro" id="IPR000835">
    <property type="entry name" value="HTH_MarR-typ"/>
</dbReference>
<dbReference type="InterPro" id="IPR010982">
    <property type="entry name" value="Lambda_DNA-bd_dom_sf"/>
</dbReference>
<evidence type="ECO:0000259" key="5">
    <source>
        <dbReference type="PROSITE" id="PS50943"/>
    </source>
</evidence>
<feature type="domain" description="HTH cro/C1-type" evidence="5">
    <location>
        <begin position="56"/>
        <end position="91"/>
    </location>
</feature>
<dbReference type="PANTHER" id="PTHR33164">
    <property type="entry name" value="TRANSCRIPTIONAL REGULATOR, MARR FAMILY"/>
    <property type="match status" value="1"/>
</dbReference>
<accession>A0ABX9DVZ2</accession>
<evidence type="ECO:0000259" key="6">
    <source>
        <dbReference type="PROSITE" id="PS50995"/>
    </source>
</evidence>
<evidence type="ECO:0000256" key="4">
    <source>
        <dbReference type="SAM" id="MobiDB-lite"/>
    </source>
</evidence>
<dbReference type="EMBL" id="QLTT01000014">
    <property type="protein sequence ID" value="RAS59460.1"/>
    <property type="molecule type" value="Genomic_DNA"/>
</dbReference>
<feature type="compositionally biased region" description="Basic and acidic residues" evidence="4">
    <location>
        <begin position="114"/>
        <end position="124"/>
    </location>
</feature>